<dbReference type="InterPro" id="IPR013324">
    <property type="entry name" value="RNA_pol_sigma_r3/r4-like"/>
</dbReference>
<dbReference type="SUPFAM" id="SSF88659">
    <property type="entry name" value="Sigma3 and sigma4 domains of RNA polymerase sigma factors"/>
    <property type="match status" value="1"/>
</dbReference>
<organism evidence="1 2">
    <name type="scientific">Plesiocystis pacifica SIR-1</name>
    <dbReference type="NCBI Taxonomy" id="391625"/>
    <lineage>
        <taxon>Bacteria</taxon>
        <taxon>Pseudomonadati</taxon>
        <taxon>Myxococcota</taxon>
        <taxon>Polyangia</taxon>
        <taxon>Nannocystales</taxon>
        <taxon>Nannocystaceae</taxon>
        <taxon>Plesiocystis</taxon>
    </lineage>
</organism>
<evidence type="ECO:0000313" key="1">
    <source>
        <dbReference type="EMBL" id="EDM73906.1"/>
    </source>
</evidence>
<protein>
    <recommendedName>
        <fullName evidence="3">Sigma-70 family RNA polymerase sigma factor</fullName>
    </recommendedName>
</protein>
<evidence type="ECO:0000313" key="2">
    <source>
        <dbReference type="Proteomes" id="UP000005801"/>
    </source>
</evidence>
<dbReference type="InterPro" id="IPR036388">
    <property type="entry name" value="WH-like_DNA-bd_sf"/>
</dbReference>
<sequence length="180" mass="20679">MPMNYEMYPQLFVDGLQRKDPVVLDWVVRKYRLWAILEARRQGARADSEDIAHDAIMAVLEKPPIAAIERGIPMRAILCVKIYDRICINLLKQSRFAPLVHSFPQSGPGLQTALHHYDKYKKVRRAMDKLSTKDRELIEERYLGGKRAVEIADESHSPAAVRGGVFRAMKRLRRVVQLAS</sequence>
<accession>A6GJP4</accession>
<reference evidence="1 2" key="1">
    <citation type="submission" date="2007-06" db="EMBL/GenBank/DDBJ databases">
        <authorList>
            <person name="Shimkets L."/>
            <person name="Ferriera S."/>
            <person name="Johnson J."/>
            <person name="Kravitz S."/>
            <person name="Beeson K."/>
            <person name="Sutton G."/>
            <person name="Rogers Y.-H."/>
            <person name="Friedman R."/>
            <person name="Frazier M."/>
            <person name="Venter J.C."/>
        </authorList>
    </citation>
    <scope>NUCLEOTIDE SEQUENCE [LARGE SCALE GENOMIC DNA]</scope>
    <source>
        <strain evidence="1 2">SIR-1</strain>
    </source>
</reference>
<keyword evidence="2" id="KW-1185">Reference proteome</keyword>
<dbReference type="EMBL" id="ABCS01000163">
    <property type="protein sequence ID" value="EDM73906.1"/>
    <property type="molecule type" value="Genomic_DNA"/>
</dbReference>
<dbReference type="Proteomes" id="UP000005801">
    <property type="component" value="Unassembled WGS sequence"/>
</dbReference>
<gene>
    <name evidence="1" type="ORF">PPSIR1_14660</name>
</gene>
<dbReference type="AlphaFoldDB" id="A6GJP4"/>
<evidence type="ECO:0008006" key="3">
    <source>
        <dbReference type="Google" id="ProtNLM"/>
    </source>
</evidence>
<name>A6GJP4_9BACT</name>
<comment type="caution">
    <text evidence="1">The sequence shown here is derived from an EMBL/GenBank/DDBJ whole genome shotgun (WGS) entry which is preliminary data.</text>
</comment>
<proteinExistence type="predicted"/>
<dbReference type="Gene3D" id="1.10.10.10">
    <property type="entry name" value="Winged helix-like DNA-binding domain superfamily/Winged helix DNA-binding domain"/>
    <property type="match status" value="1"/>
</dbReference>